<dbReference type="Gene3D" id="3.40.50.12700">
    <property type="match status" value="1"/>
</dbReference>
<dbReference type="EMBL" id="BAAFJT010000365">
    <property type="protein sequence ID" value="GAB0210389.1"/>
    <property type="molecule type" value="Genomic_DNA"/>
</dbReference>
<keyword evidence="3" id="KW-1185">Reference proteome</keyword>
<dbReference type="AlphaFoldDB" id="A0ABC9YJZ4"/>
<gene>
    <name evidence="2" type="ORF">GRJ2_003504700</name>
</gene>
<dbReference type="Proteomes" id="UP001623348">
    <property type="component" value="Unassembled WGS sequence"/>
</dbReference>
<feature type="compositionally biased region" description="Polar residues" evidence="1">
    <location>
        <begin position="13"/>
        <end position="25"/>
    </location>
</feature>
<sequence>MVDTRLRAKASVPTENISPEMSDASTQMELIRKETSVQAVGCSECQDPSPGEKVSTCARCAQIDDLLRQVAELQETVKRLCSIRGAEMEKDRWFHNQVPVASTTENEAPWTLVTHKSRALLQSSPSSFTTKNRYEALTAIDTHEQGVQGETVPAAHSGYRKKKRRVLIVGDSLLRGTEAPICRPDRESREVYCLLGAKIQDVAKRVPQLVKSTDYYPLLLFHVGTNDAASQNLGRIKEDYKALGVQVKNIGAQAIFSSILPVGGKGAARNRHIIHINSWLRVWCHREGFGFYDNGTFYDDYNLLERDGIHLSRRGKGIFGSRLANLVKRALN</sequence>
<evidence type="ECO:0008006" key="4">
    <source>
        <dbReference type="Google" id="ProtNLM"/>
    </source>
</evidence>
<organism evidence="2 3">
    <name type="scientific">Grus japonensis</name>
    <name type="common">Japanese crane</name>
    <name type="synonym">Red-crowned crane</name>
    <dbReference type="NCBI Taxonomy" id="30415"/>
    <lineage>
        <taxon>Eukaryota</taxon>
        <taxon>Metazoa</taxon>
        <taxon>Chordata</taxon>
        <taxon>Craniata</taxon>
        <taxon>Vertebrata</taxon>
        <taxon>Euteleostomi</taxon>
        <taxon>Archelosauria</taxon>
        <taxon>Archosauria</taxon>
        <taxon>Dinosauria</taxon>
        <taxon>Saurischia</taxon>
        <taxon>Theropoda</taxon>
        <taxon>Coelurosauria</taxon>
        <taxon>Aves</taxon>
        <taxon>Neognathae</taxon>
        <taxon>Neoaves</taxon>
        <taxon>Gruiformes</taxon>
        <taxon>Gruidae</taxon>
        <taxon>Grus</taxon>
    </lineage>
</organism>
<evidence type="ECO:0000256" key="1">
    <source>
        <dbReference type="SAM" id="MobiDB-lite"/>
    </source>
</evidence>
<feature type="region of interest" description="Disordered" evidence="1">
    <location>
        <begin position="1"/>
        <end position="25"/>
    </location>
</feature>
<dbReference type="Gene3D" id="3.40.50.12690">
    <property type="match status" value="1"/>
</dbReference>
<dbReference type="SUPFAM" id="SSF52266">
    <property type="entry name" value="SGNH hydrolase"/>
    <property type="match status" value="1"/>
</dbReference>
<dbReference type="CDD" id="cd00229">
    <property type="entry name" value="SGNH_hydrolase"/>
    <property type="match status" value="1"/>
</dbReference>
<evidence type="ECO:0000313" key="2">
    <source>
        <dbReference type="EMBL" id="GAB0210389.1"/>
    </source>
</evidence>
<comment type="caution">
    <text evidence="2">The sequence shown here is derived from an EMBL/GenBank/DDBJ whole genome shotgun (WGS) entry which is preliminary data.</text>
</comment>
<proteinExistence type="predicted"/>
<dbReference type="PANTHER" id="PTHR30383:SF5">
    <property type="entry name" value="SGNH HYDROLASE-TYPE ESTERASE DOMAIN-CONTAINING PROTEIN"/>
    <property type="match status" value="1"/>
</dbReference>
<name>A0ABC9YJZ4_GRUJA</name>
<evidence type="ECO:0000313" key="3">
    <source>
        <dbReference type="Proteomes" id="UP001623348"/>
    </source>
</evidence>
<protein>
    <recommendedName>
        <fullName evidence="4">SGNH hydrolase-type esterase domain-containing protein</fullName>
    </recommendedName>
</protein>
<dbReference type="InterPro" id="IPR051532">
    <property type="entry name" value="Ester_Hydrolysis_Enzymes"/>
</dbReference>
<reference evidence="2 3" key="1">
    <citation type="submission" date="2024-06" db="EMBL/GenBank/DDBJ databases">
        <title>The draft genome of Grus japonensis, version 3.</title>
        <authorList>
            <person name="Nabeshima K."/>
            <person name="Suzuki S."/>
            <person name="Onuma M."/>
        </authorList>
    </citation>
    <scope>NUCLEOTIDE SEQUENCE [LARGE SCALE GENOMIC DNA]</scope>
    <source>
        <strain evidence="2 3">451A</strain>
    </source>
</reference>
<accession>A0ABC9YJZ4</accession>
<dbReference type="PANTHER" id="PTHR30383">
    <property type="entry name" value="THIOESTERASE 1/PROTEASE 1/LYSOPHOSPHOLIPASE L1"/>
    <property type="match status" value="1"/>
</dbReference>